<dbReference type="PANTHER" id="PTHR32305">
    <property type="match status" value="1"/>
</dbReference>
<dbReference type="InterPro" id="IPR056823">
    <property type="entry name" value="TEN-like_YD-shell"/>
</dbReference>
<sequence length="345" mass="35531">MDNASKVLARCVAAIALLLPLMSGAETVVYYHTDALGSPVAVTDANRNVIERTQYAPYGDTLNRPLHDGPGYTGHETDAATGLVYAQQRYYDPVLGRFLSADPVAANGGNGANFNRFRYANDNPYRYTDPSGKATSCSTGTHLSGQSCESLGVSVTQVGTRSASETKAAAAATAIAIRVGAGATSNAAGAATATAAGTLLEGVAVGALVYPTATASDDTLSAQAAKELDQPISSSNPREGQYVYRISGGLSPTMGASWTPINPALLRLAGYNVRDLAGLPNTNLGTQMTVSRIVNPAGITAIRPALPYGTHGGGIPNQGGLPEYLIPNPAATLQPINTFKVDPAF</sequence>
<feature type="chain" id="PRO_5006632621" description="Teneurin-like YD-shell domain-containing protein" evidence="2">
    <location>
        <begin position="26"/>
        <end position="345"/>
    </location>
</feature>
<evidence type="ECO:0000256" key="2">
    <source>
        <dbReference type="SAM" id="SignalP"/>
    </source>
</evidence>
<feature type="signal peptide" evidence="2">
    <location>
        <begin position="1"/>
        <end position="25"/>
    </location>
</feature>
<dbReference type="PANTHER" id="PTHR32305:SF15">
    <property type="entry name" value="PROTEIN RHSA-RELATED"/>
    <property type="match status" value="1"/>
</dbReference>
<dbReference type="InterPro" id="IPR050708">
    <property type="entry name" value="T6SS_VgrG/RHS"/>
</dbReference>
<name>A0A0S6YZV4_9GAMM</name>
<dbReference type="HOGENOM" id="CLU_803674_0_0_6"/>
<dbReference type="Pfam" id="PF25023">
    <property type="entry name" value="TEN_YD-shell"/>
    <property type="match status" value="1"/>
</dbReference>
<evidence type="ECO:0000313" key="4">
    <source>
        <dbReference type="EMBL" id="GAN44860.1"/>
    </source>
</evidence>
<gene>
    <name evidence="4" type="ORF">MBSD_1396</name>
</gene>
<feature type="domain" description="Teneurin-like YD-shell" evidence="3">
    <location>
        <begin position="19"/>
        <end position="124"/>
    </location>
</feature>
<keyword evidence="1" id="KW-0677">Repeat</keyword>
<evidence type="ECO:0000256" key="1">
    <source>
        <dbReference type="ARBA" id="ARBA00022737"/>
    </source>
</evidence>
<protein>
    <recommendedName>
        <fullName evidence="3">Teneurin-like YD-shell domain-containing protein</fullName>
    </recommendedName>
</protein>
<dbReference type="Gene3D" id="2.180.10.10">
    <property type="entry name" value="RHS repeat-associated core"/>
    <property type="match status" value="1"/>
</dbReference>
<reference evidence="4" key="1">
    <citation type="submission" date="2015-03" db="EMBL/GenBank/DDBJ databases">
        <title>Draft genome sequence of Mizugakiibacter sediminis skMP5.</title>
        <authorList>
            <person name="Watanabe T."/>
            <person name="Kojima H."/>
            <person name="Fukui M."/>
        </authorList>
    </citation>
    <scope>NUCLEOTIDE SEQUENCE</scope>
    <source>
        <strain evidence="4">SkMP5</strain>
    </source>
</reference>
<keyword evidence="2" id="KW-0732">Signal</keyword>
<proteinExistence type="predicted"/>
<evidence type="ECO:0000259" key="3">
    <source>
        <dbReference type="Pfam" id="PF25023"/>
    </source>
</evidence>
<dbReference type="NCBIfam" id="TIGR03696">
    <property type="entry name" value="Rhs_assc_core"/>
    <property type="match status" value="1"/>
</dbReference>
<dbReference type="AlphaFoldDB" id="A0A0S6YZV4"/>
<dbReference type="InterPro" id="IPR022385">
    <property type="entry name" value="Rhs_assc_core"/>
</dbReference>
<dbReference type="EMBL" id="DF952378">
    <property type="protein sequence ID" value="GAN44860.1"/>
    <property type="molecule type" value="Genomic_DNA"/>
</dbReference>
<accession>A0A0S6YZV4</accession>
<organism evidence="4">
    <name type="scientific">Mizugakiibacter sediminis</name>
    <dbReference type="NCBI Taxonomy" id="1475481"/>
    <lineage>
        <taxon>Bacteria</taxon>
        <taxon>Pseudomonadati</taxon>
        <taxon>Pseudomonadota</taxon>
        <taxon>Gammaproteobacteria</taxon>
        <taxon>Lysobacterales</taxon>
        <taxon>Rhodanobacteraceae</taxon>
        <taxon>Mizugakiibacter</taxon>
    </lineage>
</organism>